<proteinExistence type="predicted"/>
<feature type="domain" description="Glycosyl transferase family 1" evidence="1">
    <location>
        <begin position="170"/>
        <end position="324"/>
    </location>
</feature>
<dbReference type="InterPro" id="IPR001296">
    <property type="entry name" value="Glyco_trans_1"/>
</dbReference>
<protein>
    <submittedName>
        <fullName evidence="2">UDP-D-galactose--(Glucosyl)lipopolysaccharide-1, 6-D-galactosyltransferase</fullName>
    </submittedName>
</protein>
<dbReference type="NCBIfam" id="NF007396">
    <property type="entry name" value="PRK09922.1"/>
    <property type="match status" value="1"/>
</dbReference>
<dbReference type="SUPFAM" id="SSF53756">
    <property type="entry name" value="UDP-Glycosyltransferase/glycogen phosphorylase"/>
    <property type="match status" value="1"/>
</dbReference>
<dbReference type="Pfam" id="PF00534">
    <property type="entry name" value="Glycos_transf_1"/>
    <property type="match status" value="1"/>
</dbReference>
<sequence length="350" mass="40107">MKKRLNFLASNLSGKGGTETVLITVLNNLIKNRDVSLTLIDEPQDKNWLQKLDDKVSVNIYTGNNLVSKIWFIMKIFIFEKDTNYISLSPSLILIANKVRKLCNKRYKIISWIHFSLKNQDMFDPGKLVNADGHLAISSVIREQLLELGVKSDEIMTIFNPIERHNSVPEVKKENYLNLFYAGRMTFDGQKNISELLSGISKIKGINYHLDMYGSGEDLEKCKEYGKKLGINGNITWHGWTKNLWEEINVRPSALVMSSKYEGLPMIMLESISRGIPVVTTKFDGYEDIVKEGVNGYTYKLGNIEELGQKIIKISEQKISTKDIQDSIENYYTENYFKNLENALAKLERI</sequence>
<dbReference type="GO" id="GO:0016757">
    <property type="term" value="F:glycosyltransferase activity"/>
    <property type="evidence" value="ECO:0007669"/>
    <property type="project" value="UniProtKB-KW"/>
</dbReference>
<dbReference type="EMBL" id="CP017107">
    <property type="protein sequence ID" value="AOO73342.1"/>
    <property type="molecule type" value="Genomic_DNA"/>
</dbReference>
<dbReference type="Proteomes" id="UP000094723">
    <property type="component" value="Chromosome"/>
</dbReference>
<dbReference type="Gene3D" id="3.40.50.2000">
    <property type="entry name" value="Glycogen Phosphorylase B"/>
    <property type="match status" value="2"/>
</dbReference>
<name>A0A1D7TQT6_9LACO</name>
<evidence type="ECO:0000313" key="3">
    <source>
        <dbReference type="Proteomes" id="UP000094723"/>
    </source>
</evidence>
<reference evidence="2 3" key="1">
    <citation type="submission" date="2016-09" db="EMBL/GenBank/DDBJ databases">
        <title>Complete Genome Sequence of Lactobacillus salivarius Jin.</title>
        <authorList>
            <person name="Jin N."/>
            <person name="Li C."/>
            <person name="Wang M."/>
            <person name="Ren D."/>
            <person name="Di Y."/>
            <person name="Pan R."/>
            <person name="Du S."/>
            <person name="Lu H."/>
            <person name="Li X."/>
            <person name="Tian M."/>
        </authorList>
    </citation>
    <scope>NUCLEOTIDE SEQUENCE [LARGE SCALE GENOMIC DNA]</scope>
    <source>
        <strain evidence="2 3">CICC 23174</strain>
    </source>
</reference>
<dbReference type="PANTHER" id="PTHR12526">
    <property type="entry name" value="GLYCOSYLTRANSFERASE"/>
    <property type="match status" value="1"/>
</dbReference>
<gene>
    <name evidence="2" type="ORF">BHF65_03540</name>
</gene>
<keyword evidence="2" id="KW-0328">Glycosyltransferase</keyword>
<dbReference type="AlphaFoldDB" id="A0A1D7TQT6"/>
<keyword evidence="2" id="KW-0808">Transferase</keyword>
<organism evidence="2 3">
    <name type="scientific">Ligilactobacillus salivarius</name>
    <dbReference type="NCBI Taxonomy" id="1624"/>
    <lineage>
        <taxon>Bacteria</taxon>
        <taxon>Bacillati</taxon>
        <taxon>Bacillota</taxon>
        <taxon>Bacilli</taxon>
        <taxon>Lactobacillales</taxon>
        <taxon>Lactobacillaceae</taxon>
        <taxon>Ligilactobacillus</taxon>
    </lineage>
</organism>
<evidence type="ECO:0000313" key="2">
    <source>
        <dbReference type="EMBL" id="AOO73342.1"/>
    </source>
</evidence>
<accession>A0A1D7TQT6</accession>
<dbReference type="PANTHER" id="PTHR12526:SF630">
    <property type="entry name" value="GLYCOSYLTRANSFERASE"/>
    <property type="match status" value="1"/>
</dbReference>
<dbReference type="CDD" id="cd03811">
    <property type="entry name" value="GT4_GT28_WabH-like"/>
    <property type="match status" value="1"/>
</dbReference>
<dbReference type="RefSeq" id="WP_069468973.1">
    <property type="nucleotide sequence ID" value="NZ_CP017107.1"/>
</dbReference>
<evidence type="ECO:0000259" key="1">
    <source>
        <dbReference type="Pfam" id="PF00534"/>
    </source>
</evidence>